<comment type="caution">
    <text evidence="2">The sequence shown here is derived from an EMBL/GenBank/DDBJ whole genome shotgun (WGS) entry which is preliminary data.</text>
</comment>
<accession>A0A9X3MU19</accession>
<dbReference type="RefSeq" id="WP_270041835.1">
    <property type="nucleotide sequence ID" value="NZ_JAPDOD010000019.1"/>
</dbReference>
<dbReference type="InterPro" id="IPR002881">
    <property type="entry name" value="DUF58"/>
</dbReference>
<dbReference type="Pfam" id="PF01882">
    <property type="entry name" value="DUF58"/>
    <property type="match status" value="1"/>
</dbReference>
<dbReference type="Proteomes" id="UP001149140">
    <property type="component" value="Unassembled WGS sequence"/>
</dbReference>
<proteinExistence type="predicted"/>
<dbReference type="PANTHER" id="PTHR33608">
    <property type="entry name" value="BLL2464 PROTEIN"/>
    <property type="match status" value="1"/>
</dbReference>
<dbReference type="SUPFAM" id="SSF53300">
    <property type="entry name" value="vWA-like"/>
    <property type="match status" value="1"/>
</dbReference>
<dbReference type="PANTHER" id="PTHR33608:SF6">
    <property type="entry name" value="BLL2464 PROTEIN"/>
    <property type="match status" value="1"/>
</dbReference>
<evidence type="ECO:0000313" key="3">
    <source>
        <dbReference type="Proteomes" id="UP001149140"/>
    </source>
</evidence>
<organism evidence="2 3">
    <name type="scientific">Solirubrobacter ginsenosidimutans</name>
    <dbReference type="NCBI Taxonomy" id="490573"/>
    <lineage>
        <taxon>Bacteria</taxon>
        <taxon>Bacillati</taxon>
        <taxon>Actinomycetota</taxon>
        <taxon>Thermoleophilia</taxon>
        <taxon>Solirubrobacterales</taxon>
        <taxon>Solirubrobacteraceae</taxon>
        <taxon>Solirubrobacter</taxon>
    </lineage>
</organism>
<name>A0A9X3MU19_9ACTN</name>
<protein>
    <submittedName>
        <fullName evidence="2">DUF58 domain-containing protein</fullName>
    </submittedName>
</protein>
<reference evidence="2" key="1">
    <citation type="submission" date="2022-10" db="EMBL/GenBank/DDBJ databases">
        <title>The WGS of Solirubrobacter ginsenosidimutans DSM 21036.</title>
        <authorList>
            <person name="Jiang Z."/>
        </authorList>
    </citation>
    <scope>NUCLEOTIDE SEQUENCE</scope>
    <source>
        <strain evidence="2">DSM 21036</strain>
    </source>
</reference>
<keyword evidence="3" id="KW-1185">Reference proteome</keyword>
<evidence type="ECO:0000313" key="2">
    <source>
        <dbReference type="EMBL" id="MDA0162594.1"/>
    </source>
</evidence>
<gene>
    <name evidence="2" type="ORF">OM076_20135</name>
</gene>
<sequence length="308" mass="32605">MSTALRPGRLGPGPIQPALVDALDLALVRRVSGLMPGERPAALPGAGSELEQLRAYAYGDDVRHLDPAATARTGEPHVRVHVAERELETWIVLDATPSMEFGTADRSKADVAEGVALVVGRLGGRRGNRLGLVVAGERVRLLPPHQGRTGQTQLLLALRGERCPDRSATAELSDALMTCDRVANRRGLVVVVSDFLGDTAWAAPLGRLAARHAVLAVEVRDPREDELPAVGHVSLRDPETGAERLVNTSDARVRAAFAGAAADQRERLVRTLRHAGAHHVALSTGGPWLRVLAAALRGPVTRAAGGTP</sequence>
<dbReference type="InterPro" id="IPR036465">
    <property type="entry name" value="vWFA_dom_sf"/>
</dbReference>
<evidence type="ECO:0000259" key="1">
    <source>
        <dbReference type="Pfam" id="PF01882"/>
    </source>
</evidence>
<dbReference type="AlphaFoldDB" id="A0A9X3MU19"/>
<dbReference type="EMBL" id="JAPDOD010000019">
    <property type="protein sequence ID" value="MDA0162594.1"/>
    <property type="molecule type" value="Genomic_DNA"/>
</dbReference>
<feature type="domain" description="DUF58" evidence="1">
    <location>
        <begin position="53"/>
        <end position="266"/>
    </location>
</feature>